<dbReference type="AlphaFoldDB" id="A0A9D4MXE7"/>
<dbReference type="EMBL" id="JAIWYP010000001">
    <property type="protein sequence ID" value="KAH3885095.1"/>
    <property type="molecule type" value="Genomic_DNA"/>
</dbReference>
<dbReference type="Proteomes" id="UP000828390">
    <property type="component" value="Unassembled WGS sequence"/>
</dbReference>
<keyword evidence="2" id="KW-1185">Reference proteome</keyword>
<evidence type="ECO:0000313" key="1">
    <source>
        <dbReference type="EMBL" id="KAH3885095.1"/>
    </source>
</evidence>
<evidence type="ECO:0000313" key="2">
    <source>
        <dbReference type="Proteomes" id="UP000828390"/>
    </source>
</evidence>
<accession>A0A9D4MXE7</accession>
<gene>
    <name evidence="1" type="ORF">DPMN_009084</name>
</gene>
<proteinExistence type="predicted"/>
<reference evidence="1" key="2">
    <citation type="submission" date="2020-11" db="EMBL/GenBank/DDBJ databases">
        <authorList>
            <person name="McCartney M.A."/>
            <person name="Auch B."/>
            <person name="Kono T."/>
            <person name="Mallez S."/>
            <person name="Becker A."/>
            <person name="Gohl D.M."/>
            <person name="Silverstein K.A.T."/>
            <person name="Koren S."/>
            <person name="Bechman K.B."/>
            <person name="Herman A."/>
            <person name="Abrahante J.E."/>
            <person name="Garbe J."/>
        </authorList>
    </citation>
    <scope>NUCLEOTIDE SEQUENCE</scope>
    <source>
        <strain evidence="1">Duluth1</strain>
        <tissue evidence="1">Whole animal</tissue>
    </source>
</reference>
<sequence length="502" mass="58142">MWKNGRRTKTNSKTSPEQSAIFQLVREINKTNVLTKFHDDLAKNETSIVKTAGLPWRPYIYKPNNFTKFHDDWAKNVTSRVHVIQLTGTILKLNSRIKETNVLTKFHENWAKNVTSRVEKCPAHWRPCFLPIWTIYELVRDINKTNVLTNFHDDWAKTVISSVFTRKTAPPTGDHVFQQTRTTFELNQHIFKTNILTNFQLHPDIIRTNLQTKFHEDWTKYVASRVFTRTRNLKLPINPDKNCARTDGWTDKAASICSPQNTFLGSMKTAPPTGGHVFQQTRTTFELNQHIIKTNILTNFKLDRDIIGTKLLTKFHEDQKRNVPSRKYTLSRMKTACPPGNHVFQRTGTIFELNSHTCIKETNVLSKFHENWAKNVTSRVFTCFHNIHIEKNAPPTGGHVFSPIWTIFVLILEINKTNTSGVFTRKTALPTGSHVFQQTGTTFELNQHIIKTNILTIFELDRDFIGTKLLTKFHEDQTINVASRVFKNKCGRTDRRRTKTAI</sequence>
<reference evidence="1" key="1">
    <citation type="journal article" date="2019" name="bioRxiv">
        <title>The Genome of the Zebra Mussel, Dreissena polymorpha: A Resource for Invasive Species Research.</title>
        <authorList>
            <person name="McCartney M.A."/>
            <person name="Auch B."/>
            <person name="Kono T."/>
            <person name="Mallez S."/>
            <person name="Zhang Y."/>
            <person name="Obille A."/>
            <person name="Becker A."/>
            <person name="Abrahante J.E."/>
            <person name="Garbe J."/>
            <person name="Badalamenti J.P."/>
            <person name="Herman A."/>
            <person name="Mangelson H."/>
            <person name="Liachko I."/>
            <person name="Sullivan S."/>
            <person name="Sone E.D."/>
            <person name="Koren S."/>
            <person name="Silverstein K.A.T."/>
            <person name="Beckman K.B."/>
            <person name="Gohl D.M."/>
        </authorList>
    </citation>
    <scope>NUCLEOTIDE SEQUENCE</scope>
    <source>
        <strain evidence="1">Duluth1</strain>
        <tissue evidence="1">Whole animal</tissue>
    </source>
</reference>
<organism evidence="1 2">
    <name type="scientific">Dreissena polymorpha</name>
    <name type="common">Zebra mussel</name>
    <name type="synonym">Mytilus polymorpha</name>
    <dbReference type="NCBI Taxonomy" id="45954"/>
    <lineage>
        <taxon>Eukaryota</taxon>
        <taxon>Metazoa</taxon>
        <taxon>Spiralia</taxon>
        <taxon>Lophotrochozoa</taxon>
        <taxon>Mollusca</taxon>
        <taxon>Bivalvia</taxon>
        <taxon>Autobranchia</taxon>
        <taxon>Heteroconchia</taxon>
        <taxon>Euheterodonta</taxon>
        <taxon>Imparidentia</taxon>
        <taxon>Neoheterodontei</taxon>
        <taxon>Myida</taxon>
        <taxon>Dreissenoidea</taxon>
        <taxon>Dreissenidae</taxon>
        <taxon>Dreissena</taxon>
    </lineage>
</organism>
<protein>
    <submittedName>
        <fullName evidence="1">Uncharacterized protein</fullName>
    </submittedName>
</protein>
<name>A0A9D4MXE7_DREPO</name>
<feature type="non-terminal residue" evidence="1">
    <location>
        <position position="502"/>
    </location>
</feature>
<comment type="caution">
    <text evidence="1">The sequence shown here is derived from an EMBL/GenBank/DDBJ whole genome shotgun (WGS) entry which is preliminary data.</text>
</comment>